<dbReference type="InterPro" id="IPR001202">
    <property type="entry name" value="WW_dom"/>
</dbReference>
<feature type="domain" description="FF" evidence="4">
    <location>
        <begin position="210"/>
        <end position="264"/>
    </location>
</feature>
<reference evidence="5" key="1">
    <citation type="submission" date="2020-05" db="EMBL/GenBank/DDBJ databases">
        <title>Mycena genomes resolve the evolution of fungal bioluminescence.</title>
        <authorList>
            <person name="Tsai I.J."/>
        </authorList>
    </citation>
    <scope>NUCLEOTIDE SEQUENCE</scope>
    <source>
        <strain evidence="5">171206Taipei</strain>
    </source>
</reference>
<dbReference type="Gene3D" id="2.20.70.10">
    <property type="match status" value="2"/>
</dbReference>
<feature type="region of interest" description="Disordered" evidence="2">
    <location>
        <begin position="132"/>
        <end position="198"/>
    </location>
</feature>
<feature type="compositionally biased region" description="Acidic residues" evidence="2">
    <location>
        <begin position="152"/>
        <end position="166"/>
    </location>
</feature>
<dbReference type="GO" id="GO:0070063">
    <property type="term" value="F:RNA polymerase binding"/>
    <property type="evidence" value="ECO:0007669"/>
    <property type="project" value="InterPro"/>
</dbReference>
<evidence type="ECO:0000256" key="2">
    <source>
        <dbReference type="SAM" id="MobiDB-lite"/>
    </source>
</evidence>
<dbReference type="SUPFAM" id="SSF51045">
    <property type="entry name" value="WW domain"/>
    <property type="match status" value="1"/>
</dbReference>
<feature type="domain" description="WW" evidence="3">
    <location>
        <begin position="13"/>
        <end position="46"/>
    </location>
</feature>
<dbReference type="EMBL" id="JACAZF010000006">
    <property type="protein sequence ID" value="KAF7301655.1"/>
    <property type="molecule type" value="Genomic_DNA"/>
</dbReference>
<feature type="domain" description="FF" evidence="4">
    <location>
        <begin position="459"/>
        <end position="514"/>
    </location>
</feature>
<evidence type="ECO:0000259" key="3">
    <source>
        <dbReference type="PROSITE" id="PS50020"/>
    </source>
</evidence>
<protein>
    <recommendedName>
        <fullName evidence="7">Transcription elongation regulator 1</fullName>
    </recommendedName>
</protein>
<name>A0A8H6SKY8_9AGAR</name>
<feature type="compositionally biased region" description="Basic and acidic residues" evidence="2">
    <location>
        <begin position="178"/>
        <end position="198"/>
    </location>
</feature>
<dbReference type="GO" id="GO:0003712">
    <property type="term" value="F:transcription coregulator activity"/>
    <property type="evidence" value="ECO:0007669"/>
    <property type="project" value="TreeGrafter"/>
</dbReference>
<feature type="region of interest" description="Disordered" evidence="2">
    <location>
        <begin position="607"/>
        <end position="626"/>
    </location>
</feature>
<feature type="region of interest" description="Disordered" evidence="2">
    <location>
        <begin position="404"/>
        <end position="436"/>
    </location>
</feature>
<dbReference type="PROSITE" id="PS01159">
    <property type="entry name" value="WW_DOMAIN_1"/>
    <property type="match status" value="1"/>
</dbReference>
<feature type="domain" description="FF" evidence="4">
    <location>
        <begin position="339"/>
        <end position="397"/>
    </location>
</feature>
<dbReference type="Pfam" id="PF00397">
    <property type="entry name" value="WW"/>
    <property type="match status" value="1"/>
</dbReference>
<dbReference type="InterPro" id="IPR036517">
    <property type="entry name" value="FF_domain_sf"/>
</dbReference>
<dbReference type="RefSeq" id="XP_037219655.1">
    <property type="nucleotide sequence ID" value="XM_037364011.1"/>
</dbReference>
<dbReference type="SUPFAM" id="SSF81698">
    <property type="entry name" value="FF domain"/>
    <property type="match status" value="4"/>
</dbReference>
<dbReference type="InterPro" id="IPR045148">
    <property type="entry name" value="TCRG1-like"/>
</dbReference>
<evidence type="ECO:0000256" key="1">
    <source>
        <dbReference type="ARBA" id="ARBA00022737"/>
    </source>
</evidence>
<evidence type="ECO:0008006" key="7">
    <source>
        <dbReference type="Google" id="ProtNLM"/>
    </source>
</evidence>
<organism evidence="5 6">
    <name type="scientific">Mycena indigotica</name>
    <dbReference type="NCBI Taxonomy" id="2126181"/>
    <lineage>
        <taxon>Eukaryota</taxon>
        <taxon>Fungi</taxon>
        <taxon>Dikarya</taxon>
        <taxon>Basidiomycota</taxon>
        <taxon>Agaricomycotina</taxon>
        <taxon>Agaricomycetes</taxon>
        <taxon>Agaricomycetidae</taxon>
        <taxon>Agaricales</taxon>
        <taxon>Marasmiineae</taxon>
        <taxon>Mycenaceae</taxon>
        <taxon>Mycena</taxon>
    </lineage>
</organism>
<dbReference type="PANTHER" id="PTHR15377:SF3">
    <property type="entry name" value="WW DOMAIN-CONTAINING PROTEIN"/>
    <property type="match status" value="1"/>
</dbReference>
<dbReference type="AlphaFoldDB" id="A0A8H6SKY8"/>
<dbReference type="InterPro" id="IPR002713">
    <property type="entry name" value="FF_domain"/>
</dbReference>
<dbReference type="Gene3D" id="1.10.10.440">
    <property type="entry name" value="FF domain"/>
    <property type="match status" value="5"/>
</dbReference>
<dbReference type="SMART" id="SM00441">
    <property type="entry name" value="FF"/>
    <property type="match status" value="4"/>
</dbReference>
<sequence length="682" mass="79242">MNRPELYFHQQSCLLPYGWSEHLGPTGQPYYYNVNTKESTYTRPLPPPVQAAAKKQKEKPHVKTQIPGTEWIRVKTTEGNIFYSHKVKKNSVWVVPDEIKSAVEELERQEASAPPDIAMEIDRVKNEVAEAVKRKAEDTLPATSKRPKTDAESDNESDDAEEEDWEKEAVAQLAAEAEAEKRRVEKENKRLEEAEAEKRRLQAERIDLSVDEAKALFKTLLREKDINPLHPWDSALPKFVNDPRYVLLTSVSARREAFDEYCRERSREIRQDTVKKEISDPKEEFERFLQSEVTSTRTSWSDFRRTWKKDRRFYGWGRDDREREKKFKDWIRELGEKKRAAAQKAESDFFALLRERQVSQDGQPWKDVKKMLVDDPRYDAVGSSSLREELYNTFLKGTTTVSQPQTVAPKLEQQETYEEQQKRRKERAQQAVQDRENKVRVDMERVEADIGRSREVGQKEEGEILFKTMLVDAVRDPQVTWQAVVPLLSADPRFQSSRLPHKVQLGLFQAHIDHLRVKHMSGLHALFETHAPRLNIVFDSLPVENLLTALPVTKLGFDIRSLEREFERWQRERTSRCRKAFDEMLAENSFVEFWGKLRKIGGEGVDGGVKADDEGKAEDEGEAGGGRVDMKSLAAQVDVAEIEKVLKNDKRYEMFAHIPQERTEWIRMHLAELPSPKFSVHI</sequence>
<proteinExistence type="predicted"/>
<keyword evidence="1" id="KW-0677">Repeat</keyword>
<feature type="domain" description="FF" evidence="4">
    <location>
        <begin position="278"/>
        <end position="333"/>
    </location>
</feature>
<dbReference type="Pfam" id="PF01846">
    <property type="entry name" value="FF"/>
    <property type="match status" value="4"/>
</dbReference>
<dbReference type="OrthoDB" id="410044at2759"/>
<dbReference type="InterPro" id="IPR036020">
    <property type="entry name" value="WW_dom_sf"/>
</dbReference>
<gene>
    <name evidence="5" type="ORF">MIND_00731000</name>
</gene>
<dbReference type="PROSITE" id="PS51676">
    <property type="entry name" value="FF"/>
    <property type="match status" value="4"/>
</dbReference>
<evidence type="ECO:0000259" key="4">
    <source>
        <dbReference type="PROSITE" id="PS51676"/>
    </source>
</evidence>
<accession>A0A8H6SKY8</accession>
<evidence type="ECO:0000313" key="5">
    <source>
        <dbReference type="EMBL" id="KAF7301655.1"/>
    </source>
</evidence>
<keyword evidence="6" id="KW-1185">Reference proteome</keyword>
<dbReference type="CDD" id="cd00201">
    <property type="entry name" value="WW"/>
    <property type="match status" value="1"/>
</dbReference>
<dbReference type="PANTHER" id="PTHR15377">
    <property type="entry name" value="TRANSCRIPTION ELONGATION REGULATOR 1"/>
    <property type="match status" value="1"/>
</dbReference>
<comment type="caution">
    <text evidence="5">The sequence shown here is derived from an EMBL/GenBank/DDBJ whole genome shotgun (WGS) entry which is preliminary data.</text>
</comment>
<dbReference type="SMART" id="SM00456">
    <property type="entry name" value="WW"/>
    <property type="match status" value="2"/>
</dbReference>
<dbReference type="GeneID" id="59346527"/>
<evidence type="ECO:0000313" key="6">
    <source>
        <dbReference type="Proteomes" id="UP000636479"/>
    </source>
</evidence>
<dbReference type="Proteomes" id="UP000636479">
    <property type="component" value="Unassembled WGS sequence"/>
</dbReference>
<dbReference type="GO" id="GO:0005634">
    <property type="term" value="C:nucleus"/>
    <property type="evidence" value="ECO:0007669"/>
    <property type="project" value="TreeGrafter"/>
</dbReference>
<dbReference type="PROSITE" id="PS50020">
    <property type="entry name" value="WW_DOMAIN_2"/>
    <property type="match status" value="1"/>
</dbReference>